<proteinExistence type="predicted"/>
<name>A0A919RKS3_9ACTN</name>
<protein>
    <recommendedName>
        <fullName evidence="5">Lipoprotein</fullName>
    </recommendedName>
</protein>
<feature type="region of interest" description="Disordered" evidence="1">
    <location>
        <begin position="32"/>
        <end position="62"/>
    </location>
</feature>
<keyword evidence="4" id="KW-1185">Reference proteome</keyword>
<evidence type="ECO:0000313" key="3">
    <source>
        <dbReference type="EMBL" id="GII95632.1"/>
    </source>
</evidence>
<evidence type="ECO:0008006" key="5">
    <source>
        <dbReference type="Google" id="ProtNLM"/>
    </source>
</evidence>
<accession>A0A919RKS3</accession>
<feature type="signal peptide" evidence="2">
    <location>
        <begin position="1"/>
        <end position="27"/>
    </location>
</feature>
<evidence type="ECO:0000313" key="4">
    <source>
        <dbReference type="Proteomes" id="UP000606172"/>
    </source>
</evidence>
<dbReference type="EMBL" id="BOOW01000037">
    <property type="protein sequence ID" value="GII95632.1"/>
    <property type="molecule type" value="Genomic_DNA"/>
</dbReference>
<reference evidence="3" key="1">
    <citation type="submission" date="2021-01" db="EMBL/GenBank/DDBJ databases">
        <title>Whole genome shotgun sequence of Sinosporangium siamense NBRC 109515.</title>
        <authorList>
            <person name="Komaki H."/>
            <person name="Tamura T."/>
        </authorList>
    </citation>
    <scope>NUCLEOTIDE SEQUENCE</scope>
    <source>
        <strain evidence="3">NBRC 109515</strain>
    </source>
</reference>
<sequence length="229" mass="23965">MHQTWAGAKAGMSATLVLSALTGCAGAHPAGSVAGGGRPLADAPVPTTPAPTTPPDVLPDGRIRAVDPPVDIPGAFARLSPSGGTVAGEKIYHLWIRDGGVEEREADRTTARTMVRLPRDSPITVELATARTPVRVDLLLFRGLSRSGAPKGVVGNVICDIVVPARPVADAERCVYSTTDRVTVRAGMPSSARVVVVNAGWYVPTAMREHDDDLPVEVSASWVFPLAPR</sequence>
<dbReference type="Proteomes" id="UP000606172">
    <property type="component" value="Unassembled WGS sequence"/>
</dbReference>
<dbReference type="AlphaFoldDB" id="A0A919RKS3"/>
<feature type="chain" id="PRO_5038001331" description="Lipoprotein" evidence="2">
    <location>
        <begin position="28"/>
        <end position="229"/>
    </location>
</feature>
<evidence type="ECO:0000256" key="2">
    <source>
        <dbReference type="SAM" id="SignalP"/>
    </source>
</evidence>
<comment type="caution">
    <text evidence="3">The sequence shown here is derived from an EMBL/GenBank/DDBJ whole genome shotgun (WGS) entry which is preliminary data.</text>
</comment>
<feature type="compositionally biased region" description="Pro residues" evidence="1">
    <location>
        <begin position="46"/>
        <end position="57"/>
    </location>
</feature>
<evidence type="ECO:0000256" key="1">
    <source>
        <dbReference type="SAM" id="MobiDB-lite"/>
    </source>
</evidence>
<dbReference type="RefSeq" id="WP_204030681.1">
    <property type="nucleotide sequence ID" value="NZ_BOOW01000037.1"/>
</dbReference>
<organism evidence="3 4">
    <name type="scientific">Sinosporangium siamense</name>
    <dbReference type="NCBI Taxonomy" id="1367973"/>
    <lineage>
        <taxon>Bacteria</taxon>
        <taxon>Bacillati</taxon>
        <taxon>Actinomycetota</taxon>
        <taxon>Actinomycetes</taxon>
        <taxon>Streptosporangiales</taxon>
        <taxon>Streptosporangiaceae</taxon>
        <taxon>Sinosporangium</taxon>
    </lineage>
</organism>
<keyword evidence="2" id="KW-0732">Signal</keyword>
<gene>
    <name evidence="3" type="ORF">Ssi02_58630</name>
</gene>